<evidence type="ECO:0000256" key="1">
    <source>
        <dbReference type="SAM" id="MobiDB-lite"/>
    </source>
</evidence>
<keyword evidence="2" id="KW-0472">Membrane</keyword>
<protein>
    <submittedName>
        <fullName evidence="3">Non-ribosomal peptide synthetase</fullName>
    </submittedName>
</protein>
<feature type="compositionally biased region" description="Basic and acidic residues" evidence="1">
    <location>
        <begin position="19"/>
        <end position="31"/>
    </location>
</feature>
<keyword evidence="4" id="KW-1185">Reference proteome</keyword>
<feature type="compositionally biased region" description="Polar residues" evidence="1">
    <location>
        <begin position="61"/>
        <end position="81"/>
    </location>
</feature>
<proteinExistence type="predicted"/>
<feature type="transmembrane region" description="Helical" evidence="2">
    <location>
        <begin position="226"/>
        <end position="248"/>
    </location>
</feature>
<feature type="transmembrane region" description="Helical" evidence="2">
    <location>
        <begin position="117"/>
        <end position="140"/>
    </location>
</feature>
<keyword evidence="2" id="KW-1133">Transmembrane helix</keyword>
<feature type="compositionally biased region" description="Basic and acidic residues" evidence="1">
    <location>
        <begin position="1"/>
        <end position="11"/>
    </location>
</feature>
<dbReference type="PANTHER" id="PTHR33927:SF1">
    <property type="entry name" value="TRANSMEMBRANE PROTEIN"/>
    <property type="match status" value="1"/>
</dbReference>
<evidence type="ECO:0000313" key="4">
    <source>
        <dbReference type="Proteomes" id="UP000582016"/>
    </source>
</evidence>
<keyword evidence="2" id="KW-0812">Transmembrane</keyword>
<organism evidence="3 4">
    <name type="scientific">Fusarium phyllophilum</name>
    <dbReference type="NCBI Taxonomy" id="47803"/>
    <lineage>
        <taxon>Eukaryota</taxon>
        <taxon>Fungi</taxon>
        <taxon>Dikarya</taxon>
        <taxon>Ascomycota</taxon>
        <taxon>Pezizomycotina</taxon>
        <taxon>Sordariomycetes</taxon>
        <taxon>Hypocreomycetidae</taxon>
        <taxon>Hypocreales</taxon>
        <taxon>Nectriaceae</taxon>
        <taxon>Fusarium</taxon>
        <taxon>Fusarium fujikuroi species complex</taxon>
    </lineage>
</organism>
<dbReference type="OrthoDB" id="3142841at2759"/>
<dbReference type="InterPro" id="IPR052979">
    <property type="entry name" value="Adenylate-forming_domain"/>
</dbReference>
<dbReference type="EMBL" id="JAAOAQ010000328">
    <property type="protein sequence ID" value="KAF5554100.1"/>
    <property type="molecule type" value="Genomic_DNA"/>
</dbReference>
<evidence type="ECO:0000256" key="2">
    <source>
        <dbReference type="SAM" id="Phobius"/>
    </source>
</evidence>
<feature type="region of interest" description="Disordered" evidence="1">
    <location>
        <begin position="53"/>
        <end position="101"/>
    </location>
</feature>
<dbReference type="PANTHER" id="PTHR33927">
    <property type="entry name" value="TRANSMEMBRANE PROTEIN"/>
    <property type="match status" value="1"/>
</dbReference>
<dbReference type="AlphaFoldDB" id="A0A8H5JEZ0"/>
<dbReference type="Proteomes" id="UP000582016">
    <property type="component" value="Unassembled WGS sequence"/>
</dbReference>
<reference evidence="3 4" key="1">
    <citation type="submission" date="2020-05" db="EMBL/GenBank/DDBJ databases">
        <title>Identification and distribution of gene clusters putatively required for synthesis of sphingolipid metabolism inhibitors in phylogenetically diverse species of the filamentous fungus Fusarium.</title>
        <authorList>
            <person name="Kim H.-S."/>
            <person name="Busman M."/>
            <person name="Brown D.W."/>
            <person name="Divon H."/>
            <person name="Uhlig S."/>
            <person name="Proctor R.H."/>
        </authorList>
    </citation>
    <scope>NUCLEOTIDE SEQUENCE [LARGE SCALE GENOMIC DNA]</scope>
    <source>
        <strain evidence="3 4">NRRL 13617</strain>
    </source>
</reference>
<evidence type="ECO:0000313" key="3">
    <source>
        <dbReference type="EMBL" id="KAF5554100.1"/>
    </source>
</evidence>
<feature type="transmembrane region" description="Helical" evidence="2">
    <location>
        <begin position="152"/>
        <end position="173"/>
    </location>
</feature>
<gene>
    <name evidence="3" type="ORF">FPHYL_8530</name>
</gene>
<accession>A0A8H5JEZ0</accession>
<feature type="region of interest" description="Disordered" evidence="1">
    <location>
        <begin position="1"/>
        <end position="34"/>
    </location>
</feature>
<sequence>MSFRSPYHETPSEGSFNREFSDAEKGQHDTSRVALAPMSKVYASDKVNGHLTAFPPAHDGNMSSATQSTSSFHNYSKSDSSLPILPKKKIPPPPPPKKQEPRKSTLFVLWFNTYKRLFVFVVTLNLVGIVLTSVGQFQYAQDNLGSMVLGNLLFAILMRNELFFRILYMAFIYGLRSWASLRMKLMAASFLQHVGGVHSGCALSGTAWLVYYIVQILSHRSIREPAVLISGIVTVVFIITSVVSALPWVRNNHHNIFERYHRFAGWLGLAATWSFVVLISDNHRKHLVYHLHDHLVRLPILTTIWKRLASDIAFFRIALPWVTIRQVPVEVEIPSSKVAVLRFNRGMQQGLLGRIGRSALMEYHAFGIISEGRHSPYHYMVCGVQGDFTKSLVANPPTKIWTRELKFAGIGHASAMFKRGIRVCTGTGIGAALSTCIQSKNWFLIWIGSDQYNTFGSTISRLIHDNIEPDRMILWDTKERGGRPDTMQLLRDTWNNFGAEVIFITSNMKGNDEMMQGCREEGMHAFGTLWDF</sequence>
<feature type="transmembrane region" description="Helical" evidence="2">
    <location>
        <begin position="260"/>
        <end position="279"/>
    </location>
</feature>
<feature type="transmembrane region" description="Helical" evidence="2">
    <location>
        <begin position="194"/>
        <end position="214"/>
    </location>
</feature>
<comment type="caution">
    <text evidence="3">The sequence shown here is derived from an EMBL/GenBank/DDBJ whole genome shotgun (WGS) entry which is preliminary data.</text>
</comment>
<name>A0A8H5JEZ0_9HYPO</name>